<keyword evidence="3" id="KW-1185">Reference proteome</keyword>
<gene>
    <name evidence="2" type="ORF">GCM10009862_22160</name>
</gene>
<dbReference type="EMBL" id="BAAARI010000014">
    <property type="protein sequence ID" value="GAA2582628.1"/>
    <property type="molecule type" value="Genomic_DNA"/>
</dbReference>
<dbReference type="PANTHER" id="PTHR36836">
    <property type="entry name" value="COLANIC ACID BIOSYNTHESIS PROTEIN WCAK"/>
    <property type="match status" value="1"/>
</dbReference>
<accession>A0ABN3PFC1</accession>
<protein>
    <recommendedName>
        <fullName evidence="1">Polysaccharide pyruvyl transferase domain-containing protein</fullName>
    </recommendedName>
</protein>
<organism evidence="2 3">
    <name type="scientific">Microbacterium binotii</name>
    <dbReference type="NCBI Taxonomy" id="462710"/>
    <lineage>
        <taxon>Bacteria</taxon>
        <taxon>Bacillati</taxon>
        <taxon>Actinomycetota</taxon>
        <taxon>Actinomycetes</taxon>
        <taxon>Micrococcales</taxon>
        <taxon>Microbacteriaceae</taxon>
        <taxon>Microbacterium</taxon>
    </lineage>
</organism>
<dbReference type="PANTHER" id="PTHR36836:SF1">
    <property type="entry name" value="COLANIC ACID BIOSYNTHESIS PROTEIN WCAK"/>
    <property type="match status" value="1"/>
</dbReference>
<evidence type="ECO:0000313" key="2">
    <source>
        <dbReference type="EMBL" id="GAA2582628.1"/>
    </source>
</evidence>
<sequence length="389" mass="40646">MSVLAIGDVGVVDDLFHVGDEAMFDAAVVELRRRGIETVGISSAPAETRARYGIDAVDRLGFAGLAPDAAARRAEQLADAATGGTELAADDAARGVLDALGTVTGVLHTGGGNLASRWPVHIYERTTLTRMAAARGLPIVFSGQTFGPDLTAADEARLRAALAGAALVGVREGTTEALVRSWGLVPRRQVDDASFLDAPAVVPASGPLLVSLSGWYAHRPTDAVDAALAHMIDTAAEHTGAPVVFHAHFGPLTDGDVRGDVVVHERVRAHLRSRSRLETTADTAHAVALARSARLLISSRYHPVVFAAPSGVPVLALAADDYTRIKLTGALEPWGQDGVIDIDDAVAASVALPALISRAASLRDAATERFDAHRARASEWWDDVAATLG</sequence>
<dbReference type="RefSeq" id="WP_344229477.1">
    <property type="nucleotide sequence ID" value="NZ_BAAARI010000014.1"/>
</dbReference>
<evidence type="ECO:0000259" key="1">
    <source>
        <dbReference type="Pfam" id="PF04230"/>
    </source>
</evidence>
<reference evidence="2 3" key="1">
    <citation type="journal article" date="2019" name="Int. J. Syst. Evol. Microbiol.">
        <title>The Global Catalogue of Microorganisms (GCM) 10K type strain sequencing project: providing services to taxonomists for standard genome sequencing and annotation.</title>
        <authorList>
            <consortium name="The Broad Institute Genomics Platform"/>
            <consortium name="The Broad Institute Genome Sequencing Center for Infectious Disease"/>
            <person name="Wu L."/>
            <person name="Ma J."/>
        </authorList>
    </citation>
    <scope>NUCLEOTIDE SEQUENCE [LARGE SCALE GENOMIC DNA]</scope>
    <source>
        <strain evidence="2 3">JCM 16365</strain>
    </source>
</reference>
<evidence type="ECO:0000313" key="3">
    <source>
        <dbReference type="Proteomes" id="UP001500274"/>
    </source>
</evidence>
<dbReference type="InterPro" id="IPR007345">
    <property type="entry name" value="Polysacch_pyruvyl_Trfase"/>
</dbReference>
<comment type="caution">
    <text evidence="2">The sequence shown here is derived from an EMBL/GenBank/DDBJ whole genome shotgun (WGS) entry which is preliminary data.</text>
</comment>
<proteinExistence type="predicted"/>
<feature type="domain" description="Polysaccharide pyruvyl transferase" evidence="1">
    <location>
        <begin position="18"/>
        <end position="320"/>
    </location>
</feature>
<name>A0ABN3PFC1_9MICO</name>
<dbReference type="Pfam" id="PF04230">
    <property type="entry name" value="PS_pyruv_trans"/>
    <property type="match status" value="1"/>
</dbReference>
<dbReference type="Proteomes" id="UP001500274">
    <property type="component" value="Unassembled WGS sequence"/>
</dbReference>